<proteinExistence type="predicted"/>
<sequence length="231" mass="26002">MALFAALALASGLALATAPALARPSPDDQRLVAQSDLFLQAHPDLHMRLRGLDKLDKGELDGAIEDFREAARHSDKPAQAILAELHWTGRGVPRDRGLAYVWMDLAAERGYPLMVAKREQYWRELEPDERETALAHGEDFYDQFGDAVARPRLEVLMKRAKINFRRSRAHSAGVDGVNVLVGDKFHRIRGRLFHDEKFWTPEGYFAWQDDLGHGRGEGRVDVGEVEQLPGN</sequence>
<reference evidence="3" key="1">
    <citation type="journal article" date="2019" name="Int. J. Syst. Evol. Microbiol.">
        <title>The Global Catalogue of Microorganisms (GCM) 10K type strain sequencing project: providing services to taxonomists for standard genome sequencing and annotation.</title>
        <authorList>
            <consortium name="The Broad Institute Genomics Platform"/>
            <consortium name="The Broad Institute Genome Sequencing Center for Infectious Disease"/>
            <person name="Wu L."/>
            <person name="Ma J."/>
        </authorList>
    </citation>
    <scope>NUCLEOTIDE SEQUENCE [LARGE SCALE GENOMIC DNA]</scope>
    <source>
        <strain evidence="3">CGMCC 1.15905</strain>
    </source>
</reference>
<dbReference type="RefSeq" id="WP_188663416.1">
    <property type="nucleotide sequence ID" value="NZ_BMKC01000002.1"/>
</dbReference>
<gene>
    <name evidence="2" type="ORF">GCM10011521_18220</name>
</gene>
<dbReference type="Proteomes" id="UP000623419">
    <property type="component" value="Unassembled WGS sequence"/>
</dbReference>
<keyword evidence="1" id="KW-0732">Signal</keyword>
<dbReference type="InterPro" id="IPR011990">
    <property type="entry name" value="TPR-like_helical_dom_sf"/>
</dbReference>
<name>A0ABQ1HJ80_9GAMM</name>
<comment type="caution">
    <text evidence="2">The sequence shown here is derived from an EMBL/GenBank/DDBJ whole genome shotgun (WGS) entry which is preliminary data.</text>
</comment>
<protein>
    <recommendedName>
        <fullName evidence="4">Sel1 repeat family protein</fullName>
    </recommendedName>
</protein>
<evidence type="ECO:0000256" key="1">
    <source>
        <dbReference type="SAM" id="SignalP"/>
    </source>
</evidence>
<feature type="signal peptide" evidence="1">
    <location>
        <begin position="1"/>
        <end position="22"/>
    </location>
</feature>
<dbReference type="SMART" id="SM00671">
    <property type="entry name" value="SEL1"/>
    <property type="match status" value="1"/>
</dbReference>
<keyword evidence="3" id="KW-1185">Reference proteome</keyword>
<organism evidence="2 3">
    <name type="scientific">Arenimonas soli</name>
    <dbReference type="NCBI Taxonomy" id="2269504"/>
    <lineage>
        <taxon>Bacteria</taxon>
        <taxon>Pseudomonadati</taxon>
        <taxon>Pseudomonadota</taxon>
        <taxon>Gammaproteobacteria</taxon>
        <taxon>Lysobacterales</taxon>
        <taxon>Lysobacteraceae</taxon>
        <taxon>Arenimonas</taxon>
    </lineage>
</organism>
<dbReference type="SUPFAM" id="SSF81901">
    <property type="entry name" value="HCP-like"/>
    <property type="match status" value="1"/>
</dbReference>
<feature type="chain" id="PRO_5045086985" description="Sel1 repeat family protein" evidence="1">
    <location>
        <begin position="23"/>
        <end position="231"/>
    </location>
</feature>
<evidence type="ECO:0000313" key="2">
    <source>
        <dbReference type="EMBL" id="GGA80305.1"/>
    </source>
</evidence>
<dbReference type="Gene3D" id="1.25.40.10">
    <property type="entry name" value="Tetratricopeptide repeat domain"/>
    <property type="match status" value="1"/>
</dbReference>
<evidence type="ECO:0000313" key="3">
    <source>
        <dbReference type="Proteomes" id="UP000623419"/>
    </source>
</evidence>
<dbReference type="InterPro" id="IPR006597">
    <property type="entry name" value="Sel1-like"/>
</dbReference>
<dbReference type="EMBL" id="BMKC01000002">
    <property type="protein sequence ID" value="GGA80305.1"/>
    <property type="molecule type" value="Genomic_DNA"/>
</dbReference>
<accession>A0ABQ1HJ80</accession>
<evidence type="ECO:0008006" key="4">
    <source>
        <dbReference type="Google" id="ProtNLM"/>
    </source>
</evidence>